<organism evidence="1">
    <name type="scientific">Planktothricoides raciborskii GIHE-MW2</name>
    <dbReference type="NCBI Taxonomy" id="2792601"/>
    <lineage>
        <taxon>Bacteria</taxon>
        <taxon>Bacillati</taxon>
        <taxon>Cyanobacteriota</taxon>
        <taxon>Cyanophyceae</taxon>
        <taxon>Oscillatoriophycideae</taxon>
        <taxon>Oscillatoriales</taxon>
        <taxon>Oscillatoriaceae</taxon>
        <taxon>Planktothricoides</taxon>
    </lineage>
</organism>
<protein>
    <submittedName>
        <fullName evidence="1">Uncharacterized protein</fullName>
    </submittedName>
</protein>
<dbReference type="SUPFAM" id="SSF50370">
    <property type="entry name" value="Ricin B-like lectins"/>
    <property type="match status" value="1"/>
</dbReference>
<dbReference type="InterPro" id="IPR035992">
    <property type="entry name" value="Ricin_B-like_lectins"/>
</dbReference>
<gene>
    <name evidence="1" type="ORF">ABWT76_002716</name>
</gene>
<dbReference type="RefSeq" id="WP_054469490.1">
    <property type="nucleotide sequence ID" value="NZ_CP159837.1"/>
</dbReference>
<name>A0AAU8JLW1_9CYAN</name>
<reference evidence="1" key="1">
    <citation type="submission" date="2024-07" db="EMBL/GenBank/DDBJ databases">
        <authorList>
            <person name="Kim Y.J."/>
            <person name="Jeong J.Y."/>
        </authorList>
    </citation>
    <scope>NUCLEOTIDE SEQUENCE</scope>
    <source>
        <strain evidence="1">GIHE-MW2</strain>
    </source>
</reference>
<evidence type="ECO:0000313" key="1">
    <source>
        <dbReference type="EMBL" id="XCM39763.1"/>
    </source>
</evidence>
<dbReference type="AlphaFoldDB" id="A0AAU8JLW1"/>
<sequence>MAEQYYLIKRKIDGLVLQIDLDNVYGTNFRDISQPLWVIATQQDAQKDHQQWTITPEGYIKIKVNGWVLDIGQEDILPAIIKALKVKLQNPKTEEERQQILSRLRDLEWLVTMQAQYAQWLGFDPTQPLYRATVVKPPDSSNLNQKWSVEGPFIKSKVDERVLELFGSEDYSPVTTAKLSENPCNQEWELVPVNISPPPSQPQSAPQSVNETAHVFRVWNVSGTEFGQACFIYLVLAEGLDIHYNYGTVARYTANQIFNFWYYVSLWWLSWIKAMSLR</sequence>
<proteinExistence type="predicted"/>
<dbReference type="Gene3D" id="2.80.10.50">
    <property type="match status" value="1"/>
</dbReference>
<dbReference type="EMBL" id="CP159837">
    <property type="protein sequence ID" value="XCM39763.1"/>
    <property type="molecule type" value="Genomic_DNA"/>
</dbReference>
<accession>A0AAU8JLW1</accession>